<reference evidence="2" key="2">
    <citation type="submission" date="2023-06" db="EMBL/GenBank/DDBJ databases">
        <authorList>
            <consortium name="Lawrence Berkeley National Laboratory"/>
            <person name="Haridas S."/>
            <person name="Hensen N."/>
            <person name="Bonometti L."/>
            <person name="Westerberg I."/>
            <person name="Brannstrom I.O."/>
            <person name="Guillou S."/>
            <person name="Cros-Aarteil S."/>
            <person name="Calhoun S."/>
            <person name="Kuo A."/>
            <person name="Mondo S."/>
            <person name="Pangilinan J."/>
            <person name="Riley R."/>
            <person name="Labutti K."/>
            <person name="Andreopoulos B."/>
            <person name="Lipzen A."/>
            <person name="Chen C."/>
            <person name="Yanf M."/>
            <person name="Daum C."/>
            <person name="Ng V."/>
            <person name="Clum A."/>
            <person name="Steindorff A."/>
            <person name="Ohm R."/>
            <person name="Martin F."/>
            <person name="Silar P."/>
            <person name="Natvig D."/>
            <person name="Lalanne C."/>
            <person name="Gautier V."/>
            <person name="Ament-Velasquez S.L."/>
            <person name="Kruys A."/>
            <person name="Hutchinson M.I."/>
            <person name="Powell A.J."/>
            <person name="Barry K."/>
            <person name="Miller A.N."/>
            <person name="Grigoriev I.V."/>
            <person name="Debuchy R."/>
            <person name="Gladieux P."/>
            <person name="Thoren M.H."/>
            <person name="Johannesson H."/>
        </authorList>
    </citation>
    <scope>NUCLEOTIDE SEQUENCE</scope>
    <source>
        <strain evidence="2">CBS 955.72</strain>
    </source>
</reference>
<sequence length="235" mass="24951">MTELESNLHSHPAPMPGGVPLQFGIANGTGEGDQAFIFSAAGRNGECHDGGPSGADPYASRKKECQDYSPDTACPGCRPHPERPAESRSPVNDSVRVPEKGSKGSETPRQDASAVVGSDVGSGSSKPAASAVQTPHSLTSRPDSSDVGSQPSGSSVGGHDPAERRRYTSRWLLRHVQPYHPRFPGLVYMETLLEEQGRIIEEATRHASVLDSTLPTSGSAYPEEITEPTVDLLRL</sequence>
<feature type="region of interest" description="Disordered" evidence="1">
    <location>
        <begin position="1"/>
        <end position="30"/>
    </location>
</feature>
<reference evidence="2" key="1">
    <citation type="journal article" date="2023" name="Mol. Phylogenet. Evol.">
        <title>Genome-scale phylogeny and comparative genomics of the fungal order Sordariales.</title>
        <authorList>
            <person name="Hensen N."/>
            <person name="Bonometti L."/>
            <person name="Westerberg I."/>
            <person name="Brannstrom I.O."/>
            <person name="Guillou S."/>
            <person name="Cros-Aarteil S."/>
            <person name="Calhoun S."/>
            <person name="Haridas S."/>
            <person name="Kuo A."/>
            <person name="Mondo S."/>
            <person name="Pangilinan J."/>
            <person name="Riley R."/>
            <person name="LaButti K."/>
            <person name="Andreopoulos B."/>
            <person name="Lipzen A."/>
            <person name="Chen C."/>
            <person name="Yan M."/>
            <person name="Daum C."/>
            <person name="Ng V."/>
            <person name="Clum A."/>
            <person name="Steindorff A."/>
            <person name="Ohm R.A."/>
            <person name="Martin F."/>
            <person name="Silar P."/>
            <person name="Natvig D.O."/>
            <person name="Lalanne C."/>
            <person name="Gautier V."/>
            <person name="Ament-Velasquez S.L."/>
            <person name="Kruys A."/>
            <person name="Hutchinson M.I."/>
            <person name="Powell A.J."/>
            <person name="Barry K."/>
            <person name="Miller A.N."/>
            <person name="Grigoriev I.V."/>
            <person name="Debuchy R."/>
            <person name="Gladieux P."/>
            <person name="Hiltunen Thoren M."/>
            <person name="Johannesson H."/>
        </authorList>
    </citation>
    <scope>NUCLEOTIDE SEQUENCE</scope>
    <source>
        <strain evidence="2">CBS 955.72</strain>
    </source>
</reference>
<dbReference type="Proteomes" id="UP001275084">
    <property type="component" value="Unassembled WGS sequence"/>
</dbReference>
<accession>A0AAJ0HV45</accession>
<proteinExistence type="predicted"/>
<feature type="region of interest" description="Disordered" evidence="1">
    <location>
        <begin position="42"/>
        <end position="162"/>
    </location>
</feature>
<evidence type="ECO:0000256" key="1">
    <source>
        <dbReference type="SAM" id="MobiDB-lite"/>
    </source>
</evidence>
<name>A0AAJ0HV45_9PEZI</name>
<feature type="compositionally biased region" description="Low complexity" evidence="1">
    <location>
        <begin position="145"/>
        <end position="158"/>
    </location>
</feature>
<feature type="compositionally biased region" description="Polar residues" evidence="1">
    <location>
        <begin position="131"/>
        <end position="141"/>
    </location>
</feature>
<gene>
    <name evidence="2" type="ORF">B0T25DRAFT_35872</name>
</gene>
<feature type="compositionally biased region" description="Basic and acidic residues" evidence="1">
    <location>
        <begin position="96"/>
        <end position="109"/>
    </location>
</feature>
<keyword evidence="3" id="KW-1185">Reference proteome</keyword>
<dbReference type="EMBL" id="JAUIQD010000001">
    <property type="protein sequence ID" value="KAK3363306.1"/>
    <property type="molecule type" value="Genomic_DNA"/>
</dbReference>
<comment type="caution">
    <text evidence="2">The sequence shown here is derived from an EMBL/GenBank/DDBJ whole genome shotgun (WGS) entry which is preliminary data.</text>
</comment>
<evidence type="ECO:0000313" key="3">
    <source>
        <dbReference type="Proteomes" id="UP001275084"/>
    </source>
</evidence>
<feature type="compositionally biased region" description="Low complexity" evidence="1">
    <location>
        <begin position="111"/>
        <end position="125"/>
    </location>
</feature>
<evidence type="ECO:0000313" key="2">
    <source>
        <dbReference type="EMBL" id="KAK3363306.1"/>
    </source>
</evidence>
<protein>
    <submittedName>
        <fullName evidence="2">Uncharacterized protein</fullName>
    </submittedName>
</protein>
<dbReference type="AlphaFoldDB" id="A0AAJ0HV45"/>
<organism evidence="2 3">
    <name type="scientific">Lasiosphaeria hispida</name>
    <dbReference type="NCBI Taxonomy" id="260671"/>
    <lineage>
        <taxon>Eukaryota</taxon>
        <taxon>Fungi</taxon>
        <taxon>Dikarya</taxon>
        <taxon>Ascomycota</taxon>
        <taxon>Pezizomycotina</taxon>
        <taxon>Sordariomycetes</taxon>
        <taxon>Sordariomycetidae</taxon>
        <taxon>Sordariales</taxon>
        <taxon>Lasiosphaeriaceae</taxon>
        <taxon>Lasiosphaeria</taxon>
    </lineage>
</organism>